<evidence type="ECO:0000256" key="1">
    <source>
        <dbReference type="ARBA" id="ARBA00004651"/>
    </source>
</evidence>
<feature type="transmembrane region" description="Helical" evidence="6">
    <location>
        <begin position="267"/>
        <end position="286"/>
    </location>
</feature>
<keyword evidence="5 6" id="KW-0472">Membrane</keyword>
<evidence type="ECO:0000259" key="7">
    <source>
        <dbReference type="Pfam" id="PF05425"/>
    </source>
</evidence>
<feature type="domain" description="Copper resistance protein D" evidence="7">
    <location>
        <begin position="183"/>
        <end position="280"/>
    </location>
</feature>
<feature type="transmembrane region" description="Helical" evidence="6">
    <location>
        <begin position="148"/>
        <end position="168"/>
    </location>
</feature>
<keyword evidence="9" id="KW-1185">Reference proteome</keyword>
<evidence type="ECO:0000256" key="5">
    <source>
        <dbReference type="ARBA" id="ARBA00023136"/>
    </source>
</evidence>
<dbReference type="STRING" id="1715691.TA5113_03240"/>
<feature type="transmembrane region" description="Helical" evidence="6">
    <location>
        <begin position="188"/>
        <end position="207"/>
    </location>
</feature>
<dbReference type="OrthoDB" id="8478277at2"/>
<gene>
    <name evidence="8" type="ORF">TA5114_02763</name>
</gene>
<keyword evidence="3 6" id="KW-0812">Transmembrane</keyword>
<dbReference type="GO" id="GO:0005886">
    <property type="term" value="C:plasma membrane"/>
    <property type="evidence" value="ECO:0007669"/>
    <property type="project" value="UniProtKB-SubCell"/>
</dbReference>
<feature type="transmembrane region" description="Helical" evidence="6">
    <location>
        <begin position="48"/>
        <end position="74"/>
    </location>
</feature>
<evidence type="ECO:0000313" key="8">
    <source>
        <dbReference type="EMBL" id="CUK26944.1"/>
    </source>
</evidence>
<keyword evidence="2" id="KW-1003">Cell membrane</keyword>
<dbReference type="AlphaFoldDB" id="A0A0N7MC15"/>
<evidence type="ECO:0000313" key="9">
    <source>
        <dbReference type="Proteomes" id="UP000051184"/>
    </source>
</evidence>
<dbReference type="PANTHER" id="PTHR34820">
    <property type="entry name" value="INNER MEMBRANE PROTEIN YEBZ"/>
    <property type="match status" value="1"/>
</dbReference>
<keyword evidence="4 6" id="KW-1133">Transmembrane helix</keyword>
<protein>
    <submittedName>
        <fullName evidence="8">Putative copper export protein</fullName>
    </submittedName>
</protein>
<accession>A0A0N7MC15</accession>
<feature type="transmembrane region" description="Helical" evidence="6">
    <location>
        <begin position="219"/>
        <end position="239"/>
    </location>
</feature>
<dbReference type="InterPro" id="IPR008457">
    <property type="entry name" value="Cu-R_CopD_dom"/>
</dbReference>
<evidence type="ECO:0000256" key="3">
    <source>
        <dbReference type="ARBA" id="ARBA00022692"/>
    </source>
</evidence>
<sequence>MPDIWGIGAILSKLMLYVGVSGATGLLITRAVFADLVSPLADMMRSRIALMAGLALVGSVLSFMLRGAALTGGIDGMTDPEMLGLLWQTPVGDVLIYRAVGTTLMIAAVFIPFVGQWIALAGGMIALWSFCQIGHVPDLEFTGARLLLLLHLLGGAFWIGILVPLRALSQRPEYLSSAAMLGHRFGRLASVIVPALILAGLLMAWMLLGDVRALVATGYGQTLLIKLAFVGVVLSLAAANKLRFVPAMLSGDTKAAHHLVRSIEIEALILLVIFAATATLTSVLTLPN</sequence>
<dbReference type="Proteomes" id="UP000051184">
    <property type="component" value="Unassembled WGS sequence"/>
</dbReference>
<dbReference type="GO" id="GO:0006825">
    <property type="term" value="P:copper ion transport"/>
    <property type="evidence" value="ECO:0007669"/>
    <property type="project" value="InterPro"/>
</dbReference>
<dbReference type="EMBL" id="CYUE01000021">
    <property type="protein sequence ID" value="CUK26944.1"/>
    <property type="molecule type" value="Genomic_DNA"/>
</dbReference>
<dbReference type="Pfam" id="PF05425">
    <property type="entry name" value="CopD"/>
    <property type="match status" value="1"/>
</dbReference>
<feature type="transmembrane region" description="Helical" evidence="6">
    <location>
        <begin position="14"/>
        <end position="36"/>
    </location>
</feature>
<evidence type="ECO:0000256" key="2">
    <source>
        <dbReference type="ARBA" id="ARBA00022475"/>
    </source>
</evidence>
<dbReference type="RefSeq" id="WP_058315870.1">
    <property type="nucleotide sequence ID" value="NZ_CYTO01000024.1"/>
</dbReference>
<evidence type="ECO:0000256" key="4">
    <source>
        <dbReference type="ARBA" id="ARBA00022989"/>
    </source>
</evidence>
<dbReference type="InterPro" id="IPR032694">
    <property type="entry name" value="CopC/D"/>
</dbReference>
<proteinExistence type="predicted"/>
<comment type="subcellular location">
    <subcellularLocation>
        <location evidence="1">Cell membrane</location>
        <topology evidence="1">Multi-pass membrane protein</topology>
    </subcellularLocation>
</comment>
<organism evidence="8 9">
    <name type="scientific">Cognatishimia activa</name>
    <dbReference type="NCBI Taxonomy" id="1715691"/>
    <lineage>
        <taxon>Bacteria</taxon>
        <taxon>Pseudomonadati</taxon>
        <taxon>Pseudomonadota</taxon>
        <taxon>Alphaproteobacteria</taxon>
        <taxon>Rhodobacterales</taxon>
        <taxon>Paracoccaceae</taxon>
        <taxon>Cognatishimia</taxon>
    </lineage>
</organism>
<dbReference type="PANTHER" id="PTHR34820:SF4">
    <property type="entry name" value="INNER MEMBRANE PROTEIN YEBZ"/>
    <property type="match status" value="1"/>
</dbReference>
<reference evidence="9" key="1">
    <citation type="submission" date="2015-09" db="EMBL/GenBank/DDBJ databases">
        <authorList>
            <person name="Rodrigo-Torres Lidia"/>
            <person name="Arahal R.David."/>
        </authorList>
    </citation>
    <scope>NUCLEOTIDE SEQUENCE [LARGE SCALE GENOMIC DNA]</scope>
    <source>
        <strain evidence="9">CECT 5114</strain>
    </source>
</reference>
<name>A0A0N7MC15_9RHOB</name>
<evidence type="ECO:0000256" key="6">
    <source>
        <dbReference type="SAM" id="Phobius"/>
    </source>
</evidence>